<name>A0A8H3QUD1_9GLOM</name>
<proteinExistence type="predicted"/>
<reference evidence="1" key="1">
    <citation type="submission" date="2019-10" db="EMBL/GenBank/DDBJ databases">
        <title>Conservation and host-specific expression of non-tandemly repeated heterogenous ribosome RNA gene in arbuscular mycorrhizal fungi.</title>
        <authorList>
            <person name="Maeda T."/>
            <person name="Kobayashi Y."/>
            <person name="Nakagawa T."/>
            <person name="Ezawa T."/>
            <person name="Yamaguchi K."/>
            <person name="Bino T."/>
            <person name="Nishimoto Y."/>
            <person name="Shigenobu S."/>
            <person name="Kawaguchi M."/>
        </authorList>
    </citation>
    <scope>NUCLEOTIDE SEQUENCE</scope>
    <source>
        <strain evidence="1">HR1</strain>
    </source>
</reference>
<organism evidence="1 2">
    <name type="scientific">Rhizophagus clarus</name>
    <dbReference type="NCBI Taxonomy" id="94130"/>
    <lineage>
        <taxon>Eukaryota</taxon>
        <taxon>Fungi</taxon>
        <taxon>Fungi incertae sedis</taxon>
        <taxon>Mucoromycota</taxon>
        <taxon>Glomeromycotina</taxon>
        <taxon>Glomeromycetes</taxon>
        <taxon>Glomerales</taxon>
        <taxon>Glomeraceae</taxon>
        <taxon>Rhizophagus</taxon>
    </lineage>
</organism>
<evidence type="ECO:0000313" key="2">
    <source>
        <dbReference type="Proteomes" id="UP000615446"/>
    </source>
</evidence>
<dbReference type="AlphaFoldDB" id="A0A8H3QUD1"/>
<evidence type="ECO:0000313" key="1">
    <source>
        <dbReference type="EMBL" id="GES91762.1"/>
    </source>
</evidence>
<dbReference type="EMBL" id="BLAL01000206">
    <property type="protein sequence ID" value="GES91762.1"/>
    <property type="molecule type" value="Genomic_DNA"/>
</dbReference>
<sequence>MLTKTNHLSVSVTFITLNTDHVNTWIYLPSRLLDAVIITADEAMDSSSGRSIRVIGNRNIKNISRKFLRN</sequence>
<dbReference type="Proteomes" id="UP000615446">
    <property type="component" value="Unassembled WGS sequence"/>
</dbReference>
<comment type="caution">
    <text evidence="1">The sequence shown here is derived from an EMBL/GenBank/DDBJ whole genome shotgun (WGS) entry which is preliminary data.</text>
</comment>
<gene>
    <name evidence="1" type="ORF">RCL2_001856600</name>
</gene>
<protein>
    <submittedName>
        <fullName evidence="1">Uncharacterized protein</fullName>
    </submittedName>
</protein>
<accession>A0A8H3QUD1</accession>